<feature type="transmembrane region" description="Helical" evidence="12">
    <location>
        <begin position="49"/>
        <end position="70"/>
    </location>
</feature>
<feature type="transmembrane region" description="Helical" evidence="12">
    <location>
        <begin position="307"/>
        <end position="329"/>
    </location>
</feature>
<comment type="catalytic activity">
    <reaction evidence="11">
        <text>fumarate(in) + succinate(out) = fumarate(out) + succinate(in)</text>
        <dbReference type="Rhea" id="RHEA:29323"/>
        <dbReference type="ChEBI" id="CHEBI:29806"/>
        <dbReference type="ChEBI" id="CHEBI:30031"/>
    </reaction>
    <physiologicalReaction direction="right-to-left" evidence="11">
        <dbReference type="Rhea" id="RHEA:29325"/>
    </physiologicalReaction>
</comment>
<comment type="subcellular location">
    <subcellularLocation>
        <location evidence="1">Cell inner membrane</location>
        <topology evidence="1">Multi-pass membrane protein</topology>
    </subcellularLocation>
</comment>
<accession>A0A2Y9TXN2</accession>
<feature type="transmembrane region" description="Helical" evidence="12">
    <location>
        <begin position="12"/>
        <end position="42"/>
    </location>
</feature>
<keyword evidence="14" id="KW-1185">Reference proteome</keyword>
<keyword evidence="3" id="KW-0813">Transport</keyword>
<dbReference type="Pfam" id="PF03605">
    <property type="entry name" value="DcuA_DcuB"/>
    <property type="match status" value="1"/>
</dbReference>
<dbReference type="KEGG" id="lpv:HYN51_06560"/>
<feature type="transmembrane region" description="Helical" evidence="12">
    <location>
        <begin position="424"/>
        <end position="443"/>
    </location>
</feature>
<keyword evidence="6 12" id="KW-0812">Transmembrane</keyword>
<name>A0A2Y9TXN2_9GAMM</name>
<evidence type="ECO:0000256" key="1">
    <source>
        <dbReference type="ARBA" id="ARBA00004429"/>
    </source>
</evidence>
<feature type="transmembrane region" description="Helical" evidence="12">
    <location>
        <begin position="172"/>
        <end position="193"/>
    </location>
</feature>
<keyword evidence="4" id="KW-1003">Cell membrane</keyword>
<comment type="catalytic activity">
    <reaction evidence="9">
        <text>L-aspartate(in) + succinate(out) = L-aspartate(out) + succinate(in)</text>
        <dbReference type="Rhea" id="RHEA:29343"/>
        <dbReference type="ChEBI" id="CHEBI:29991"/>
        <dbReference type="ChEBI" id="CHEBI:30031"/>
    </reaction>
    <physiologicalReaction direction="right-to-left" evidence="9">
        <dbReference type="Rhea" id="RHEA:29345"/>
    </physiologicalReaction>
</comment>
<keyword evidence="7 12" id="KW-1133">Transmembrane helix</keyword>
<sequence length="447" mass="47555">MLMLILEVLVMAVLVIYGLKIGGALGVGILSILGLFIMIFVFQVPIGKAPVVPVMIILAIGIAGGLLEASGGLDYLVHHAGKLIEKKPSAITFVSPLIIFGFVFGIGTANITLSLEPIIARTALRAGIRPERPLVACVTTANMALVCSPAASSAIVAFGFLNGYAGYTFGQYLMIVLPAALISTLALSVFMSFRGKPLDKDPEYQKRLAEGLIPLDTIHNESAEVVEPVFTRQQKLSVLAFLVSVALILIFGTNESLLHMLTTPNVVNGKDVFMPATSTVQIFMFLAAAAIIFLTKMSPAVIYKTKIFTAAVGAAIAVLGPGWLGATIFQSPENAIVLEQSVGSLISIAPWFIVIICGVVATFVMSQTAIISIIYPLALGLGVPPGFMAAMIQAVNVNYFIPAQPTLLFAEEIDPTGSTHKYRFWLPGVLSMLVSVLVGMLMWEMVL</sequence>
<dbReference type="Proteomes" id="UP000244908">
    <property type="component" value="Chromosome"/>
</dbReference>
<evidence type="ECO:0000256" key="3">
    <source>
        <dbReference type="ARBA" id="ARBA00022448"/>
    </source>
</evidence>
<comment type="catalytic activity">
    <reaction evidence="10">
        <text>(S)-malate(in) + succinate(out) = (S)-malate(out) + succinate(in)</text>
        <dbReference type="Rhea" id="RHEA:29327"/>
        <dbReference type="ChEBI" id="CHEBI:15589"/>
        <dbReference type="ChEBI" id="CHEBI:30031"/>
    </reaction>
    <physiologicalReaction direction="right-to-left" evidence="10">
        <dbReference type="Rhea" id="RHEA:29329"/>
    </physiologicalReaction>
</comment>
<keyword evidence="8 12" id="KW-0472">Membrane</keyword>
<reference evidence="13 14" key="1">
    <citation type="journal article" date="2019" name="Int. J. Syst. Evol. Microbiol.">
        <title>Limnobaculum parvum gen. nov., sp. nov., isolated from a freshwater lake.</title>
        <authorList>
            <person name="Baek C."/>
            <person name="Shin S.K."/>
            <person name="Yi H."/>
        </authorList>
    </citation>
    <scope>NUCLEOTIDE SEQUENCE [LARGE SCALE GENOMIC DNA]</scope>
    <source>
        <strain evidence="13 14">HYN0051</strain>
    </source>
</reference>
<evidence type="ECO:0000256" key="10">
    <source>
        <dbReference type="ARBA" id="ARBA00034284"/>
    </source>
</evidence>
<dbReference type="RefSeq" id="WP_108900324.1">
    <property type="nucleotide sequence ID" value="NZ_CP029185.2"/>
</dbReference>
<evidence type="ECO:0000256" key="8">
    <source>
        <dbReference type="ARBA" id="ARBA00023136"/>
    </source>
</evidence>
<evidence type="ECO:0000256" key="4">
    <source>
        <dbReference type="ARBA" id="ARBA00022475"/>
    </source>
</evidence>
<feature type="transmembrane region" description="Helical" evidence="12">
    <location>
        <begin position="236"/>
        <end position="253"/>
    </location>
</feature>
<evidence type="ECO:0000313" key="13">
    <source>
        <dbReference type="EMBL" id="AWH88249.1"/>
    </source>
</evidence>
<organism evidence="13 14">
    <name type="scientific">Limnobaculum parvum</name>
    <dbReference type="NCBI Taxonomy" id="2172103"/>
    <lineage>
        <taxon>Bacteria</taxon>
        <taxon>Pseudomonadati</taxon>
        <taxon>Pseudomonadota</taxon>
        <taxon>Gammaproteobacteria</taxon>
        <taxon>Enterobacterales</taxon>
        <taxon>Budviciaceae</taxon>
        <taxon>Limnobaculum</taxon>
    </lineage>
</organism>
<keyword evidence="5" id="KW-0997">Cell inner membrane</keyword>
<feature type="transmembrane region" description="Helical" evidence="12">
    <location>
        <begin position="90"/>
        <end position="113"/>
    </location>
</feature>
<feature type="transmembrane region" description="Helical" evidence="12">
    <location>
        <begin position="134"/>
        <end position="160"/>
    </location>
</feature>
<evidence type="ECO:0000313" key="14">
    <source>
        <dbReference type="Proteomes" id="UP000244908"/>
    </source>
</evidence>
<dbReference type="EMBL" id="CP029185">
    <property type="protein sequence ID" value="AWH88249.1"/>
    <property type="molecule type" value="Genomic_DNA"/>
</dbReference>
<evidence type="ECO:0000256" key="6">
    <source>
        <dbReference type="ARBA" id="ARBA00022692"/>
    </source>
</evidence>
<feature type="transmembrane region" description="Helical" evidence="12">
    <location>
        <begin position="273"/>
        <end position="295"/>
    </location>
</feature>
<evidence type="ECO:0000256" key="5">
    <source>
        <dbReference type="ARBA" id="ARBA00022519"/>
    </source>
</evidence>
<feature type="transmembrane region" description="Helical" evidence="12">
    <location>
        <begin position="341"/>
        <end position="365"/>
    </location>
</feature>
<evidence type="ECO:0000256" key="2">
    <source>
        <dbReference type="ARBA" id="ARBA00006413"/>
    </source>
</evidence>
<evidence type="ECO:0000256" key="7">
    <source>
        <dbReference type="ARBA" id="ARBA00022989"/>
    </source>
</evidence>
<feature type="transmembrane region" description="Helical" evidence="12">
    <location>
        <begin position="377"/>
        <end position="401"/>
    </location>
</feature>
<evidence type="ECO:0000256" key="9">
    <source>
        <dbReference type="ARBA" id="ARBA00034237"/>
    </source>
</evidence>
<proteinExistence type="inferred from homology"/>
<dbReference type="PANTHER" id="PTHR36106:SF1">
    <property type="entry name" value="ANAEROBIC C4-DICARBOXYLATE TRANSPORTER DCUB"/>
    <property type="match status" value="1"/>
</dbReference>
<dbReference type="OrthoDB" id="9770910at2"/>
<evidence type="ECO:0000256" key="12">
    <source>
        <dbReference type="SAM" id="Phobius"/>
    </source>
</evidence>
<evidence type="ECO:0000256" key="11">
    <source>
        <dbReference type="ARBA" id="ARBA00034287"/>
    </source>
</evidence>
<dbReference type="AlphaFoldDB" id="A0A2Y9TXN2"/>
<dbReference type="GO" id="GO:0005886">
    <property type="term" value="C:plasma membrane"/>
    <property type="evidence" value="ECO:0007669"/>
    <property type="project" value="UniProtKB-SubCell"/>
</dbReference>
<dbReference type="GO" id="GO:0015556">
    <property type="term" value="F:C4-dicarboxylate transmembrane transporter activity"/>
    <property type="evidence" value="ECO:0007669"/>
    <property type="project" value="InterPro"/>
</dbReference>
<dbReference type="PANTHER" id="PTHR36106">
    <property type="entry name" value="ANAEROBIC C4-DICARBOXYLATE TRANSPORTER DCUB"/>
    <property type="match status" value="1"/>
</dbReference>
<dbReference type="InterPro" id="IPR004668">
    <property type="entry name" value="Anaer_Dcu_memb_transpt"/>
</dbReference>
<protein>
    <submittedName>
        <fullName evidence="13">Anaerobic C4-dicarboxylate transporter</fullName>
    </submittedName>
</protein>
<gene>
    <name evidence="13" type="ORF">HYN51_06560</name>
</gene>
<comment type="similarity">
    <text evidence="2">Belongs to the DcuA/DcuB transporter (TC 2.A.13.1) family.</text>
</comment>